<evidence type="ECO:0000313" key="2">
    <source>
        <dbReference type="Proteomes" id="UP000827721"/>
    </source>
</evidence>
<gene>
    <name evidence="1" type="ORF">JRO89_XS03G0058300</name>
</gene>
<sequence>MSTTSSYCGTKRHDTMFLWGTKLAMTTAPLKEHWITGGLAKNLLDKTKRHEGGSAIIALNCSGWSSEPSPSGEPPPPVMPTADSLSLEKALFLHRHKWRRQASFDDVNIVGGCWLSSELHL</sequence>
<proteinExistence type="predicted"/>
<dbReference type="EMBL" id="JAFEMO010000003">
    <property type="protein sequence ID" value="KAH7573054.1"/>
    <property type="molecule type" value="Genomic_DNA"/>
</dbReference>
<comment type="caution">
    <text evidence="1">The sequence shown here is derived from an EMBL/GenBank/DDBJ whole genome shotgun (WGS) entry which is preliminary data.</text>
</comment>
<accession>A0ABQ8I9A1</accession>
<keyword evidence="2" id="KW-1185">Reference proteome</keyword>
<reference evidence="1 2" key="1">
    <citation type="submission" date="2021-02" db="EMBL/GenBank/DDBJ databases">
        <title>Plant Genome Project.</title>
        <authorList>
            <person name="Zhang R.-G."/>
        </authorList>
    </citation>
    <scope>NUCLEOTIDE SEQUENCE [LARGE SCALE GENOMIC DNA]</scope>
    <source>
        <tissue evidence="1">Leaves</tissue>
    </source>
</reference>
<dbReference type="Proteomes" id="UP000827721">
    <property type="component" value="Unassembled WGS sequence"/>
</dbReference>
<evidence type="ECO:0000313" key="1">
    <source>
        <dbReference type="EMBL" id="KAH7573054.1"/>
    </source>
</evidence>
<organism evidence="1 2">
    <name type="scientific">Xanthoceras sorbifolium</name>
    <dbReference type="NCBI Taxonomy" id="99658"/>
    <lineage>
        <taxon>Eukaryota</taxon>
        <taxon>Viridiplantae</taxon>
        <taxon>Streptophyta</taxon>
        <taxon>Embryophyta</taxon>
        <taxon>Tracheophyta</taxon>
        <taxon>Spermatophyta</taxon>
        <taxon>Magnoliopsida</taxon>
        <taxon>eudicotyledons</taxon>
        <taxon>Gunneridae</taxon>
        <taxon>Pentapetalae</taxon>
        <taxon>rosids</taxon>
        <taxon>malvids</taxon>
        <taxon>Sapindales</taxon>
        <taxon>Sapindaceae</taxon>
        <taxon>Xanthoceroideae</taxon>
        <taxon>Xanthoceras</taxon>
    </lineage>
</organism>
<name>A0ABQ8I9A1_9ROSI</name>
<protein>
    <submittedName>
        <fullName evidence="1">Uncharacterized protein</fullName>
    </submittedName>
</protein>